<dbReference type="WBParaSite" id="TASK_0000311101-mRNA-1">
    <property type="protein sequence ID" value="TASK_0000311101-mRNA-1"/>
    <property type="gene ID" value="TASK_0000311101"/>
</dbReference>
<dbReference type="AlphaFoldDB" id="A0A0R3W0B7"/>
<evidence type="ECO:0000313" key="3">
    <source>
        <dbReference type="WBParaSite" id="TASK_0000311101-mRNA-1"/>
    </source>
</evidence>
<reference evidence="3" key="1">
    <citation type="submission" date="2017-02" db="UniProtKB">
        <authorList>
            <consortium name="WormBaseParasite"/>
        </authorList>
    </citation>
    <scope>IDENTIFICATION</scope>
</reference>
<gene>
    <name evidence="1" type="ORF">TASK_LOCUS3112</name>
</gene>
<dbReference type="EMBL" id="UYRS01005825">
    <property type="protein sequence ID" value="VDK27277.1"/>
    <property type="molecule type" value="Genomic_DNA"/>
</dbReference>
<keyword evidence="2" id="KW-1185">Reference proteome</keyword>
<evidence type="ECO:0000313" key="2">
    <source>
        <dbReference type="Proteomes" id="UP000282613"/>
    </source>
</evidence>
<evidence type="ECO:0000313" key="1">
    <source>
        <dbReference type="EMBL" id="VDK27277.1"/>
    </source>
</evidence>
<reference evidence="1 2" key="2">
    <citation type="submission" date="2018-11" db="EMBL/GenBank/DDBJ databases">
        <authorList>
            <consortium name="Pathogen Informatics"/>
        </authorList>
    </citation>
    <scope>NUCLEOTIDE SEQUENCE [LARGE SCALE GENOMIC DNA]</scope>
</reference>
<name>A0A0R3W0B7_TAEAS</name>
<sequence length="169" mass="18943">MGSAEWSSLEWIGVEWSRVEWSGRDFAIASSECESGGVMQMKWLKLQPVGEMEDHERIVARRVEVGGCECELGSAEWSKVEFSGLEWSGVEWSGMEWSGEEWIGLELSGVEWKRLGNCSQRVEVGGCECEMGSAEWSKVEFSGLEWSGLEWSGVEETWQLHPVSAKAVV</sequence>
<organism evidence="3">
    <name type="scientific">Taenia asiatica</name>
    <name type="common">Asian tapeworm</name>
    <dbReference type="NCBI Taxonomy" id="60517"/>
    <lineage>
        <taxon>Eukaryota</taxon>
        <taxon>Metazoa</taxon>
        <taxon>Spiralia</taxon>
        <taxon>Lophotrochozoa</taxon>
        <taxon>Platyhelminthes</taxon>
        <taxon>Cestoda</taxon>
        <taxon>Eucestoda</taxon>
        <taxon>Cyclophyllidea</taxon>
        <taxon>Taeniidae</taxon>
        <taxon>Taenia</taxon>
    </lineage>
</organism>
<accession>A0A0R3W0B7</accession>
<dbReference type="Proteomes" id="UP000282613">
    <property type="component" value="Unassembled WGS sequence"/>
</dbReference>
<dbReference type="OrthoDB" id="7689696at2759"/>
<protein>
    <submittedName>
        <fullName evidence="3">DUF5727 domain-containing protein</fullName>
    </submittedName>
</protein>
<proteinExistence type="predicted"/>